<keyword evidence="3" id="KW-1185">Reference proteome</keyword>
<reference evidence="3" key="1">
    <citation type="submission" date="2016-10" db="EMBL/GenBank/DDBJ databases">
        <authorList>
            <person name="Varghese N."/>
            <person name="Submissions S."/>
        </authorList>
    </citation>
    <scope>NUCLEOTIDE SEQUENCE [LARGE SCALE GENOMIC DNA]</scope>
    <source>
        <strain evidence="3">DSM 22017</strain>
    </source>
</reference>
<feature type="coiled-coil region" evidence="1">
    <location>
        <begin position="672"/>
        <end position="706"/>
    </location>
</feature>
<accession>A0A1H4WKM3</accession>
<gene>
    <name evidence="2" type="ORF">SAMN04489844_3298</name>
</gene>
<proteinExistence type="predicted"/>
<name>A0A1H4WKM3_9ACTN</name>
<dbReference type="AlphaFoldDB" id="A0A1H4WKM3"/>
<dbReference type="Gene3D" id="3.40.1140.10">
    <property type="match status" value="1"/>
</dbReference>
<dbReference type="Pfam" id="PF13555">
    <property type="entry name" value="AAA_29"/>
    <property type="match status" value="1"/>
</dbReference>
<evidence type="ECO:0000256" key="1">
    <source>
        <dbReference type="SAM" id="Coils"/>
    </source>
</evidence>
<dbReference type="OrthoDB" id="174137at2"/>
<dbReference type="RefSeq" id="WP_090970281.1">
    <property type="nucleotide sequence ID" value="NZ_FNRT01000002.1"/>
</dbReference>
<protein>
    <submittedName>
        <fullName evidence="2">Uncharacterized protein YPO0396</fullName>
    </submittedName>
</protein>
<evidence type="ECO:0000313" key="2">
    <source>
        <dbReference type="EMBL" id="SEC93846.1"/>
    </source>
</evidence>
<organism evidence="2 3">
    <name type="scientific">Nocardioides exalbidus</name>
    <dbReference type="NCBI Taxonomy" id="402596"/>
    <lineage>
        <taxon>Bacteria</taxon>
        <taxon>Bacillati</taxon>
        <taxon>Actinomycetota</taxon>
        <taxon>Actinomycetes</taxon>
        <taxon>Propionibacteriales</taxon>
        <taxon>Nocardioidaceae</taxon>
        <taxon>Nocardioides</taxon>
    </lineage>
</organism>
<dbReference type="Pfam" id="PF13558">
    <property type="entry name" value="SbcC_Walker_B"/>
    <property type="match status" value="1"/>
</dbReference>
<dbReference type="EMBL" id="FNRT01000002">
    <property type="protein sequence ID" value="SEC93846.1"/>
    <property type="molecule type" value="Genomic_DNA"/>
</dbReference>
<dbReference type="SUPFAM" id="SSF52540">
    <property type="entry name" value="P-loop containing nucleoside triphosphate hydrolases"/>
    <property type="match status" value="1"/>
</dbReference>
<keyword evidence="1" id="KW-0175">Coiled coil</keyword>
<feature type="coiled-coil region" evidence="1">
    <location>
        <begin position="747"/>
        <end position="791"/>
    </location>
</feature>
<dbReference type="STRING" id="402596.SAMN04489844_3298"/>
<sequence length="1163" mass="127981">MSIDEIEQAPVDGLFEQSDVATPADDTMQWRAALLQLVNWGGFGGLTVVPLRGDATMISGASGVGKSTILDAYTALMMPSDTKFNGASNDAVAGRARGAGQRNLLSYLRGAVDVVDDPRTGRPVEKLLRGKGADTWGAIAMTYVNDQGGRFTAVRTYYVPRRATRSADVQMQLATQDGPLALDSLEVAVPERFHATTLKKLFPGIRVHRTYAEFAAVLHARLGIGANGDGAKALRLLARIQAGNQVRSVDELYKDMVLERPSTFAAADRAIEHFDDLDTAHSAMRTEEQKLELLAPIADLHERRTAATQRLAELDSYGVTVDGDTPLRMWLLRTHLRLVEQAVADNRADRASTVDELAATTSAERTQLADLEAARESHRAAGGSTLQSLALSLEQEQVVREDRLARRGVLQERLLPLIEATAVDTGAGDALDIDGALQSGESFAMLQLHAQQWLSGWQRDQERVRRERDDVLRGQFPLSERQATLRRERASLEGRAGRMPARMHELRAEVAEASGISPADLPFVAELLDVAPDEARWRTAIETVLGASARMMLVPLDRLGDFSSAIDGLRLRGRLVFEGVELDLPDLGPGDPERVAGKLVFQDSPFAGWVQAHVAEPSRNALCVESADDLDGPARGSGLRVTLAGQTRHGRRGAHGRNDTRSIIGFSNADAIAEVDAELAELDQRLDEVGAQVVELDRRSRVLERQRSAYDAVVTARFDDFDVDGADRRIADLERRRSEILDSDDGLQALETQIAELTARLEGTRRARYAVEQRQRELNTAHADLVDAEDDVNDRLRAMEEAGRVVLDDAQDAALRVDFAAAAAPADPGDLERFAETSQRLAVRLRTAVTDAEAELKRVDDDLAQVFRVYKFQWDSPNLGTTADSYPDYARILDDIRGEGLAARRAEWRRRLTEWSGQDLVPLVGAMAASVEEIEDRLEPINAILRRLEFGASGDRLRIRLRRLAPAHVQAFMKDLRALSSGAAPELGEEALEKRFAELSRFMQQLRRPSQVGDAATALTDRDRLLDVRRHVEISAERYDHTTGELRATYRTLGEKSGGESQELVAFIVGSALRFRLGDEMRSRPRFAPVFLDEGFVKADSEFAGRAVQAWRGLGFQLIVGVPLDKVTGLEPHMDELLAITKNATTHQSWITPITDAVRGTGT</sequence>
<dbReference type="Proteomes" id="UP000198742">
    <property type="component" value="Unassembled WGS sequence"/>
</dbReference>
<dbReference type="InterPro" id="IPR027417">
    <property type="entry name" value="P-loop_NTPase"/>
</dbReference>
<evidence type="ECO:0000313" key="3">
    <source>
        <dbReference type="Proteomes" id="UP000198742"/>
    </source>
</evidence>